<gene>
    <name evidence="2" type="ORF">G2W53_016928</name>
</gene>
<reference evidence="2" key="1">
    <citation type="submission" date="2020-09" db="EMBL/GenBank/DDBJ databases">
        <title>Genome-Enabled Discovery of Anthraquinone Biosynthesis in Senna tora.</title>
        <authorList>
            <person name="Kang S.-H."/>
            <person name="Pandey R.P."/>
            <person name="Lee C.-M."/>
            <person name="Sim J.-S."/>
            <person name="Jeong J.-T."/>
            <person name="Choi B.-S."/>
            <person name="Jung M."/>
            <person name="Ginzburg D."/>
            <person name="Zhao K."/>
            <person name="Won S.Y."/>
            <person name="Oh T.-J."/>
            <person name="Yu Y."/>
            <person name="Kim N.-H."/>
            <person name="Lee O.R."/>
            <person name="Lee T.-H."/>
            <person name="Bashyal P."/>
            <person name="Kim T.-S."/>
            <person name="Lee W.-H."/>
            <person name="Kawkins C."/>
            <person name="Kim C.-K."/>
            <person name="Kim J.S."/>
            <person name="Ahn B.O."/>
            <person name="Rhee S.Y."/>
            <person name="Sohng J.K."/>
        </authorList>
    </citation>
    <scope>NUCLEOTIDE SEQUENCE</scope>
    <source>
        <tissue evidence="2">Leaf</tissue>
    </source>
</reference>
<evidence type="ECO:0000313" key="3">
    <source>
        <dbReference type="Proteomes" id="UP000634136"/>
    </source>
</evidence>
<sequence>MEGIQDDAEQWLDGDGEGSLWTRSSGKDSIQGEGT</sequence>
<comment type="caution">
    <text evidence="2">The sequence shown here is derived from an EMBL/GenBank/DDBJ whole genome shotgun (WGS) entry which is preliminary data.</text>
</comment>
<keyword evidence="3" id="KW-1185">Reference proteome</keyword>
<dbReference type="EMBL" id="JAAIUW010000006">
    <property type="protein sequence ID" value="KAF7825764.1"/>
    <property type="molecule type" value="Genomic_DNA"/>
</dbReference>
<evidence type="ECO:0000313" key="2">
    <source>
        <dbReference type="EMBL" id="KAF7825764.1"/>
    </source>
</evidence>
<name>A0A834TXB1_9FABA</name>
<protein>
    <submittedName>
        <fullName evidence="2">Uncharacterized protein</fullName>
    </submittedName>
</protein>
<feature type="compositionally biased region" description="Acidic residues" evidence="1">
    <location>
        <begin position="1"/>
        <end position="16"/>
    </location>
</feature>
<accession>A0A834TXB1</accession>
<organism evidence="2 3">
    <name type="scientific">Senna tora</name>
    <dbReference type="NCBI Taxonomy" id="362788"/>
    <lineage>
        <taxon>Eukaryota</taxon>
        <taxon>Viridiplantae</taxon>
        <taxon>Streptophyta</taxon>
        <taxon>Embryophyta</taxon>
        <taxon>Tracheophyta</taxon>
        <taxon>Spermatophyta</taxon>
        <taxon>Magnoliopsida</taxon>
        <taxon>eudicotyledons</taxon>
        <taxon>Gunneridae</taxon>
        <taxon>Pentapetalae</taxon>
        <taxon>rosids</taxon>
        <taxon>fabids</taxon>
        <taxon>Fabales</taxon>
        <taxon>Fabaceae</taxon>
        <taxon>Caesalpinioideae</taxon>
        <taxon>Cassia clade</taxon>
        <taxon>Senna</taxon>
    </lineage>
</organism>
<feature type="region of interest" description="Disordered" evidence="1">
    <location>
        <begin position="1"/>
        <end position="35"/>
    </location>
</feature>
<dbReference type="Proteomes" id="UP000634136">
    <property type="component" value="Unassembled WGS sequence"/>
</dbReference>
<proteinExistence type="predicted"/>
<dbReference type="AlphaFoldDB" id="A0A834TXB1"/>
<evidence type="ECO:0000256" key="1">
    <source>
        <dbReference type="SAM" id="MobiDB-lite"/>
    </source>
</evidence>